<dbReference type="Gene3D" id="3.30.420.40">
    <property type="match status" value="2"/>
</dbReference>
<dbReference type="RefSeq" id="WP_159546248.1">
    <property type="nucleotide sequence ID" value="NZ_CP047156.1"/>
</dbReference>
<dbReference type="InterPro" id="IPR043129">
    <property type="entry name" value="ATPase_NBD"/>
</dbReference>
<dbReference type="PANTHER" id="PTHR18964">
    <property type="entry name" value="ROK (REPRESSOR, ORF, KINASE) FAMILY"/>
    <property type="match status" value="1"/>
</dbReference>
<gene>
    <name evidence="2" type="ORF">EK0264_12965</name>
</gene>
<keyword evidence="3" id="KW-1185">Reference proteome</keyword>
<dbReference type="Proteomes" id="UP000463857">
    <property type="component" value="Chromosome"/>
</dbReference>
<dbReference type="PANTHER" id="PTHR18964:SF169">
    <property type="entry name" value="N-ACETYLMANNOSAMINE KINASE"/>
    <property type="match status" value="1"/>
</dbReference>
<dbReference type="KEGG" id="eke:EK0264_12965"/>
<evidence type="ECO:0000313" key="2">
    <source>
        <dbReference type="EMBL" id="QHC01111.1"/>
    </source>
</evidence>
<dbReference type="InParanoid" id="A0A7L4YPA1"/>
<evidence type="ECO:0000313" key="3">
    <source>
        <dbReference type="Proteomes" id="UP000463857"/>
    </source>
</evidence>
<dbReference type="SUPFAM" id="SSF53067">
    <property type="entry name" value="Actin-like ATPase domain"/>
    <property type="match status" value="1"/>
</dbReference>
<dbReference type="Pfam" id="PF00480">
    <property type="entry name" value="ROK"/>
    <property type="match status" value="1"/>
</dbReference>
<name>A0A7L4YPA1_9ACTN</name>
<sequence>MAWAIGLDIGGTKIAAGLVGATGSVTGRIEAPAPHDARGVEQAALALARQVLDEQDSPQIEAVGVGSPGTIDPISGKVTASDSKPALVGANVGEVLGQALGVPYAVTNDVNAAGVGELAYGVAAGFSRVLVVAAGTGIGGALLINGRLEEGMSGTTGEIAHLLVPQAGAGVCGCGKRDHLEAVASGPAIEAEYAAATGERRTAREIARIAADGNPTASTTIDAAATTLGRCVAGLANAVDIDALVITGGVADIERYFAAAKTAFSDEVMVPLNGVPVLRSALGADAPIVGAATYVRARLGI</sequence>
<organism evidence="2 3">
    <name type="scientific">Epidermidibacterium keratini</name>
    <dbReference type="NCBI Taxonomy" id="1891644"/>
    <lineage>
        <taxon>Bacteria</taxon>
        <taxon>Bacillati</taxon>
        <taxon>Actinomycetota</taxon>
        <taxon>Actinomycetes</taxon>
        <taxon>Sporichthyales</taxon>
        <taxon>Sporichthyaceae</taxon>
        <taxon>Epidermidibacterium</taxon>
    </lineage>
</organism>
<reference evidence="2 3" key="1">
    <citation type="journal article" date="2018" name="Int. J. Syst. Evol. Microbiol.">
        <title>Epidermidibacterium keratini gen. nov., sp. nov., a member of the family Sporichthyaceae, isolated from keratin epidermis.</title>
        <authorList>
            <person name="Lee D.G."/>
            <person name="Trujillo M.E."/>
            <person name="Kang S."/>
            <person name="Nam J.J."/>
            <person name="Kim Y.J."/>
        </authorList>
    </citation>
    <scope>NUCLEOTIDE SEQUENCE [LARGE SCALE GENOMIC DNA]</scope>
    <source>
        <strain evidence="2 3">EPI-7</strain>
    </source>
</reference>
<dbReference type="InterPro" id="IPR000600">
    <property type="entry name" value="ROK"/>
</dbReference>
<proteinExistence type="inferred from homology"/>
<dbReference type="FunCoup" id="A0A7L4YPA1">
    <property type="interactions" value="112"/>
</dbReference>
<protein>
    <submittedName>
        <fullName evidence="2">ROK family protein</fullName>
    </submittedName>
</protein>
<accession>A0A7L4YPA1</accession>
<evidence type="ECO:0000256" key="1">
    <source>
        <dbReference type="ARBA" id="ARBA00006479"/>
    </source>
</evidence>
<dbReference type="AlphaFoldDB" id="A0A7L4YPA1"/>
<dbReference type="OrthoDB" id="9810372at2"/>
<comment type="similarity">
    <text evidence="1">Belongs to the ROK (NagC/XylR) family.</text>
</comment>
<dbReference type="EMBL" id="CP047156">
    <property type="protein sequence ID" value="QHC01111.1"/>
    <property type="molecule type" value="Genomic_DNA"/>
</dbReference>